<dbReference type="InterPro" id="IPR013083">
    <property type="entry name" value="Znf_RING/FYVE/PHD"/>
</dbReference>
<evidence type="ECO:0000259" key="4">
    <source>
        <dbReference type="PROSITE" id="PS50089"/>
    </source>
</evidence>
<keyword evidence="1" id="KW-0862">Zinc</keyword>
<evidence type="ECO:0000256" key="2">
    <source>
        <dbReference type="SAM" id="MobiDB-lite"/>
    </source>
</evidence>
<dbReference type="Gene3D" id="3.30.40.10">
    <property type="entry name" value="Zinc/RING finger domain, C3HC4 (zinc finger)"/>
    <property type="match status" value="1"/>
</dbReference>
<dbReference type="GeneID" id="33572644"/>
<keyword evidence="1" id="KW-0479">Metal-binding</keyword>
<comment type="caution">
    <text evidence="5">The sequence shown here is derived from an EMBL/GenBank/DDBJ whole genome shotgun (WGS) entry which is preliminary data.</text>
</comment>
<dbReference type="InterPro" id="IPR001841">
    <property type="entry name" value="Znf_RING"/>
</dbReference>
<accession>A0A1Y2G572</accession>
<evidence type="ECO:0000313" key="5">
    <source>
        <dbReference type="EMBL" id="ORY94307.1"/>
    </source>
</evidence>
<feature type="region of interest" description="Disordered" evidence="2">
    <location>
        <begin position="468"/>
        <end position="495"/>
    </location>
</feature>
<feature type="transmembrane region" description="Helical" evidence="3">
    <location>
        <begin position="270"/>
        <end position="295"/>
    </location>
</feature>
<keyword evidence="3" id="KW-0472">Membrane</keyword>
<feature type="transmembrane region" description="Helical" evidence="3">
    <location>
        <begin position="328"/>
        <end position="351"/>
    </location>
</feature>
<keyword evidence="3" id="KW-1133">Transmembrane helix</keyword>
<dbReference type="Proteomes" id="UP000193648">
    <property type="component" value="Unassembled WGS sequence"/>
</dbReference>
<reference evidence="5 6" key="1">
    <citation type="submission" date="2016-07" db="EMBL/GenBank/DDBJ databases">
        <title>Pervasive Adenine N6-methylation of Active Genes in Fungi.</title>
        <authorList>
            <consortium name="DOE Joint Genome Institute"/>
            <person name="Mondo S.J."/>
            <person name="Dannebaum R.O."/>
            <person name="Kuo R.C."/>
            <person name="Labutti K."/>
            <person name="Haridas S."/>
            <person name="Kuo A."/>
            <person name="Salamov A."/>
            <person name="Ahrendt S.R."/>
            <person name="Lipzen A."/>
            <person name="Sullivan W."/>
            <person name="Andreopoulos W.B."/>
            <person name="Clum A."/>
            <person name="Lindquist E."/>
            <person name="Daum C."/>
            <person name="Ramamoorthy G.K."/>
            <person name="Gryganskyi A."/>
            <person name="Culley D."/>
            <person name="Magnuson J.K."/>
            <person name="James T.Y."/>
            <person name="O'Malley M.A."/>
            <person name="Stajich J.E."/>
            <person name="Spatafora J.W."/>
            <person name="Visel A."/>
            <person name="Grigoriev I.V."/>
        </authorList>
    </citation>
    <scope>NUCLEOTIDE SEQUENCE [LARGE SCALE GENOMIC DNA]</scope>
    <source>
        <strain evidence="5 6">NRRL 3116</strain>
    </source>
</reference>
<dbReference type="PROSITE" id="PS50089">
    <property type="entry name" value="ZF_RING_2"/>
    <property type="match status" value="1"/>
</dbReference>
<dbReference type="STRING" id="64571.A0A1Y2G572"/>
<dbReference type="OrthoDB" id="8062037at2759"/>
<feature type="domain" description="RING-type" evidence="4">
    <location>
        <begin position="639"/>
        <end position="680"/>
    </location>
</feature>
<evidence type="ECO:0000256" key="1">
    <source>
        <dbReference type="PROSITE-ProRule" id="PRU00175"/>
    </source>
</evidence>
<organism evidence="5 6">
    <name type="scientific">Lobosporangium transversale</name>
    <dbReference type="NCBI Taxonomy" id="64571"/>
    <lineage>
        <taxon>Eukaryota</taxon>
        <taxon>Fungi</taxon>
        <taxon>Fungi incertae sedis</taxon>
        <taxon>Mucoromycota</taxon>
        <taxon>Mortierellomycotina</taxon>
        <taxon>Mortierellomycetes</taxon>
        <taxon>Mortierellales</taxon>
        <taxon>Mortierellaceae</taxon>
        <taxon>Lobosporangium</taxon>
    </lineage>
</organism>
<sequence>MATLTSPRPAATRSWWRPPARNYRPHPGQHTTNPYYVTANSFSSPVSTTATTTAIHVPTGRPQTRVSAGRRSRIWGTSSSETLPHYWFRALTYILRIPFRELIGNTSRPYDPTAPEPQPDLLLNNSYYPNAFDYYNSLGTYRPSPPTTSNSVSRSPVRLFSRGTTITAATQQQTFQYIPQVKKAWKERTSGMSWALSTAFFSSIICTIIATVALAVNWQAEATYLKVFLIAFVLRKSIVSAIMIDRALYRLPLGLVQPDPDIDDERQNGVAIYMTHLFTWHGYAMFCFGALYVIIYGSSHYIKTAPVITGAAIVFSCMGLVPFFTLMALIVGAMALLYFLYILFLCLFWPLEKCGLSRRRAISRRNGGYRSNGTTNTTDLRQIEQAIIDAENGEAGGGNDSGDGRGVDRTYKIKMTPAMAAIPIVIFRKPQLRSTAEQGLTAIQQQHNLKAQIAAHSLVRQSIIEKYEPPPSDTEQDMESTSAINKSENEGEGNSISVQLSGEQFNSSEINNCHTSSTSPETGPLQASTVAASFGPRATTVENEFEQANSRPITRPGTPFPFTGSDSRNIYANITSTPDSILKDPLNKANINAEETALASKSTGSGSAPAIGSGSWSGSGAEMDRYILNDYPTIDDEECAICLSVFEDGDELRHLYCNHFFHRGCVDRWLAKHPFCPKCKRHI</sequence>
<dbReference type="Pfam" id="PF13639">
    <property type="entry name" value="zf-RING_2"/>
    <property type="match status" value="1"/>
</dbReference>
<keyword evidence="1" id="KW-0863">Zinc-finger</keyword>
<feature type="region of interest" description="Disordered" evidence="2">
    <location>
        <begin position="545"/>
        <end position="566"/>
    </location>
</feature>
<keyword evidence="3" id="KW-0812">Transmembrane</keyword>
<feature type="region of interest" description="Disordered" evidence="2">
    <location>
        <begin position="1"/>
        <end position="35"/>
    </location>
</feature>
<dbReference type="AlphaFoldDB" id="A0A1Y2G572"/>
<proteinExistence type="predicted"/>
<dbReference type="PANTHER" id="PTHR45676:SF41">
    <property type="entry name" value="RING-H2 FINGER PROTEIN ATL66"/>
    <property type="match status" value="1"/>
</dbReference>
<feature type="compositionally biased region" description="Low complexity" evidence="2">
    <location>
        <begin position="602"/>
        <end position="618"/>
    </location>
</feature>
<feature type="transmembrane region" description="Helical" evidence="3">
    <location>
        <begin position="192"/>
        <end position="216"/>
    </location>
</feature>
<evidence type="ECO:0000313" key="6">
    <source>
        <dbReference type="Proteomes" id="UP000193648"/>
    </source>
</evidence>
<evidence type="ECO:0000256" key="3">
    <source>
        <dbReference type="SAM" id="Phobius"/>
    </source>
</evidence>
<dbReference type="GO" id="GO:0008270">
    <property type="term" value="F:zinc ion binding"/>
    <property type="evidence" value="ECO:0007669"/>
    <property type="project" value="UniProtKB-KW"/>
</dbReference>
<feature type="transmembrane region" description="Helical" evidence="3">
    <location>
        <begin position="301"/>
        <end position="321"/>
    </location>
</feature>
<dbReference type="SUPFAM" id="SSF57850">
    <property type="entry name" value="RING/U-box"/>
    <property type="match status" value="1"/>
</dbReference>
<dbReference type="EMBL" id="MCFF01000089">
    <property type="protein sequence ID" value="ORY94307.1"/>
    <property type="molecule type" value="Genomic_DNA"/>
</dbReference>
<dbReference type="SMART" id="SM00184">
    <property type="entry name" value="RING"/>
    <property type="match status" value="1"/>
</dbReference>
<dbReference type="PANTHER" id="PTHR45676">
    <property type="entry name" value="RING-H2 FINGER PROTEIN ATL51-RELATED"/>
    <property type="match status" value="1"/>
</dbReference>
<feature type="transmembrane region" description="Helical" evidence="3">
    <location>
        <begin position="228"/>
        <end position="249"/>
    </location>
</feature>
<dbReference type="RefSeq" id="XP_021875250.1">
    <property type="nucleotide sequence ID" value="XM_022030803.1"/>
</dbReference>
<dbReference type="InParanoid" id="A0A1Y2G572"/>
<feature type="region of interest" description="Disordered" evidence="2">
    <location>
        <begin position="599"/>
        <end position="618"/>
    </location>
</feature>
<name>A0A1Y2G572_9FUNG</name>
<gene>
    <name evidence="5" type="ORF">BCR41DRAFT_426955</name>
</gene>
<feature type="compositionally biased region" description="Polar residues" evidence="2">
    <location>
        <begin position="479"/>
        <end position="495"/>
    </location>
</feature>
<keyword evidence="6" id="KW-1185">Reference proteome</keyword>
<protein>
    <recommendedName>
        <fullName evidence="4">RING-type domain-containing protein</fullName>
    </recommendedName>
</protein>